<dbReference type="AlphaFoldDB" id="A0A9X9QAD8"/>
<accession>A0A9X9QAD8</accession>
<evidence type="ECO:0000313" key="2">
    <source>
        <dbReference type="EMBL" id="VCX42009.1"/>
    </source>
</evidence>
<protein>
    <submittedName>
        <fullName evidence="2">Uncharacterized protein</fullName>
    </submittedName>
</protein>
<keyword evidence="1" id="KW-0812">Transmembrane</keyword>
<keyword evidence="1" id="KW-0472">Membrane</keyword>
<reference evidence="2 3" key="1">
    <citation type="submission" date="2018-10" db="EMBL/GenBank/DDBJ databases">
        <authorList>
            <person name="Ekblom R."/>
            <person name="Jareborg N."/>
        </authorList>
    </citation>
    <scope>NUCLEOTIDE SEQUENCE [LARGE SCALE GENOMIC DNA]</scope>
    <source>
        <tissue evidence="2">Muscle</tissue>
    </source>
</reference>
<keyword evidence="3" id="KW-1185">Reference proteome</keyword>
<gene>
    <name evidence="2" type="ORF">BN2614_LOCUS1</name>
</gene>
<comment type="caution">
    <text evidence="2">The sequence shown here is derived from an EMBL/GenBank/DDBJ whole genome shotgun (WGS) entry which is preliminary data.</text>
</comment>
<evidence type="ECO:0000313" key="3">
    <source>
        <dbReference type="Proteomes" id="UP000269945"/>
    </source>
</evidence>
<organism evidence="2 3">
    <name type="scientific">Gulo gulo</name>
    <name type="common">Wolverine</name>
    <name type="synonym">Gluton</name>
    <dbReference type="NCBI Taxonomy" id="48420"/>
    <lineage>
        <taxon>Eukaryota</taxon>
        <taxon>Metazoa</taxon>
        <taxon>Chordata</taxon>
        <taxon>Craniata</taxon>
        <taxon>Vertebrata</taxon>
        <taxon>Euteleostomi</taxon>
        <taxon>Mammalia</taxon>
        <taxon>Eutheria</taxon>
        <taxon>Laurasiatheria</taxon>
        <taxon>Carnivora</taxon>
        <taxon>Caniformia</taxon>
        <taxon>Musteloidea</taxon>
        <taxon>Mustelidae</taxon>
        <taxon>Guloninae</taxon>
        <taxon>Gulo</taxon>
    </lineage>
</organism>
<proteinExistence type="predicted"/>
<sequence length="51" mass="5495">MQQRGKDCSKGKVLGKAKGGKIEFTSGKSGYLPYILVLLTLSLYAINLMSS</sequence>
<keyword evidence="1" id="KW-1133">Transmembrane helix</keyword>
<evidence type="ECO:0000256" key="1">
    <source>
        <dbReference type="SAM" id="Phobius"/>
    </source>
</evidence>
<dbReference type="Proteomes" id="UP000269945">
    <property type="component" value="Unassembled WGS sequence"/>
</dbReference>
<dbReference type="EMBL" id="CYRY02046327">
    <property type="protein sequence ID" value="VCX42009.1"/>
    <property type="molecule type" value="Genomic_DNA"/>
</dbReference>
<name>A0A9X9QAD8_GULGU</name>
<feature type="transmembrane region" description="Helical" evidence="1">
    <location>
        <begin position="31"/>
        <end position="49"/>
    </location>
</feature>